<evidence type="ECO:0000313" key="3">
    <source>
        <dbReference type="EMBL" id="KAG8386504.1"/>
    </source>
</evidence>
<dbReference type="EMBL" id="WHWC01000003">
    <property type="protein sequence ID" value="KAG8386504.1"/>
    <property type="molecule type" value="Genomic_DNA"/>
</dbReference>
<dbReference type="AlphaFoldDB" id="A0AAV6XUZ2"/>
<dbReference type="Proteomes" id="UP000826271">
    <property type="component" value="Unassembled WGS sequence"/>
</dbReference>
<feature type="region of interest" description="Disordered" evidence="1">
    <location>
        <begin position="97"/>
        <end position="144"/>
    </location>
</feature>
<feature type="compositionally biased region" description="Polar residues" evidence="1">
    <location>
        <begin position="104"/>
        <end position="131"/>
    </location>
</feature>
<feature type="domain" description="Retroviral polymerase SH3-like" evidence="2">
    <location>
        <begin position="2"/>
        <end position="48"/>
    </location>
</feature>
<name>A0AAV6XUZ2_9LAMI</name>
<dbReference type="InterPro" id="IPR057670">
    <property type="entry name" value="SH3_retrovirus"/>
</dbReference>
<reference evidence="3" key="1">
    <citation type="submission" date="2019-10" db="EMBL/GenBank/DDBJ databases">
        <authorList>
            <person name="Zhang R."/>
            <person name="Pan Y."/>
            <person name="Wang J."/>
            <person name="Ma R."/>
            <person name="Yu S."/>
        </authorList>
    </citation>
    <scope>NUCLEOTIDE SEQUENCE</scope>
    <source>
        <strain evidence="3">LA-IB0</strain>
        <tissue evidence="3">Leaf</tissue>
    </source>
</reference>
<evidence type="ECO:0000256" key="1">
    <source>
        <dbReference type="SAM" id="MobiDB-lite"/>
    </source>
</evidence>
<evidence type="ECO:0000259" key="2">
    <source>
        <dbReference type="Pfam" id="PF25597"/>
    </source>
</evidence>
<sequence>MDFRSKPCVFLGYSPSHHGYRCLDIPSNRLYIARHVRFDESSFPFHKQSILGPAPNIAPSTSINTRSATGTWLTFPSHNLSPTSQIPAQQLPLSPLPVSPHSQTLPNSTIPPTGTSSNNTITSRSAPTHNNIPPHGTFSTYSTTSPPASPIPLCVNLTPYHMPENIPQTPATAQPTHHMQLRSRPPISLKWCCRRNNCLLYGMAGGELRVAAAEKTCTAAESTRVRRQPLQAVVWGLERPKQNVSGRTI</sequence>
<comment type="caution">
    <text evidence="3">The sequence shown here is derived from an EMBL/GenBank/DDBJ whole genome shotgun (WGS) entry which is preliminary data.</text>
</comment>
<protein>
    <recommendedName>
        <fullName evidence="2">Retroviral polymerase SH3-like domain-containing protein</fullName>
    </recommendedName>
</protein>
<keyword evidence="4" id="KW-1185">Reference proteome</keyword>
<evidence type="ECO:0000313" key="4">
    <source>
        <dbReference type="Proteomes" id="UP000826271"/>
    </source>
</evidence>
<accession>A0AAV6XUZ2</accession>
<organism evidence="3 4">
    <name type="scientific">Buddleja alternifolia</name>
    <dbReference type="NCBI Taxonomy" id="168488"/>
    <lineage>
        <taxon>Eukaryota</taxon>
        <taxon>Viridiplantae</taxon>
        <taxon>Streptophyta</taxon>
        <taxon>Embryophyta</taxon>
        <taxon>Tracheophyta</taxon>
        <taxon>Spermatophyta</taxon>
        <taxon>Magnoliopsida</taxon>
        <taxon>eudicotyledons</taxon>
        <taxon>Gunneridae</taxon>
        <taxon>Pentapetalae</taxon>
        <taxon>asterids</taxon>
        <taxon>lamiids</taxon>
        <taxon>Lamiales</taxon>
        <taxon>Scrophulariaceae</taxon>
        <taxon>Buddlejeae</taxon>
        <taxon>Buddleja</taxon>
    </lineage>
</organism>
<gene>
    <name evidence="3" type="ORF">BUALT_Bualt03G0155400</name>
</gene>
<proteinExistence type="predicted"/>
<dbReference type="Pfam" id="PF25597">
    <property type="entry name" value="SH3_retrovirus"/>
    <property type="match status" value="1"/>
</dbReference>